<reference evidence="1 2" key="1">
    <citation type="submission" date="2014-02" db="EMBL/GenBank/DDBJ databases">
        <authorList>
            <person name="Sears C."/>
            <person name="Carroll K."/>
            <person name="Sack B.R."/>
            <person name="Qadri F."/>
            <person name="Myers L.L."/>
            <person name="Chung G.-T."/>
            <person name="Escheverria P."/>
            <person name="Fraser C.M."/>
            <person name="Sadzewicz L."/>
            <person name="Shefchek K.A."/>
            <person name="Tallon L."/>
            <person name="Das S.P."/>
            <person name="Daugherty S."/>
            <person name="Mongodin E.F."/>
        </authorList>
    </citation>
    <scope>NUCLEOTIDE SEQUENCE [LARGE SCALE GENOMIC DNA]</scope>
    <source>
        <strain evidence="1 2">2-F-2 #4</strain>
    </source>
</reference>
<dbReference type="RefSeq" id="WP_050440772.1">
    <property type="nucleotide sequence ID" value="NZ_JGDM01000100.1"/>
</dbReference>
<dbReference type="EMBL" id="JGDM01000100">
    <property type="protein sequence ID" value="EXZ42455.1"/>
    <property type="molecule type" value="Genomic_DNA"/>
</dbReference>
<evidence type="ECO:0000313" key="1">
    <source>
        <dbReference type="EMBL" id="EXZ42455.1"/>
    </source>
</evidence>
<comment type="caution">
    <text evidence="1">The sequence shown here is derived from an EMBL/GenBank/DDBJ whole genome shotgun (WGS) entry which is preliminary data.</text>
</comment>
<dbReference type="Gene3D" id="1.50.10.20">
    <property type="match status" value="1"/>
</dbReference>
<evidence type="ECO:0000313" key="2">
    <source>
        <dbReference type="Proteomes" id="UP000022272"/>
    </source>
</evidence>
<protein>
    <submittedName>
        <fullName evidence="1">Lanthionine synthetase C-like family protein</fullName>
    </submittedName>
</protein>
<dbReference type="Proteomes" id="UP000022272">
    <property type="component" value="Unassembled WGS sequence"/>
</dbReference>
<sequence>MDSQLQQIAQYYMLHGRFLPSLGLFDGKMGLVLFFFHYSRYIQNPLYEEFAGELLDEVFEELSMDFSITWNRGLVGIAWGIIYLHQQKFVEGNLLYVLHDVNEKIMERDIRRIKNLSFGTGLKGILFYVDFCINNGLAVFFDSMYLSDLQSVIEKNRLFYEEIYTEDIIRRSMSNPLLREGLCYMLKNDCNVRYETSLCNK</sequence>
<gene>
    <name evidence="1" type="ORF">M076_4410</name>
</gene>
<proteinExistence type="predicted"/>
<organism evidence="1 2">
    <name type="scientific">Bacteroides fragilis str. 2-F-2 #4</name>
    <dbReference type="NCBI Taxonomy" id="1339280"/>
    <lineage>
        <taxon>Bacteria</taxon>
        <taxon>Pseudomonadati</taxon>
        <taxon>Bacteroidota</taxon>
        <taxon>Bacteroidia</taxon>
        <taxon>Bacteroidales</taxon>
        <taxon>Bacteroidaceae</taxon>
        <taxon>Bacteroides</taxon>
    </lineage>
</organism>
<dbReference type="SUPFAM" id="SSF158745">
    <property type="entry name" value="LanC-like"/>
    <property type="match status" value="1"/>
</dbReference>
<accession>A0A015Y7M1</accession>
<dbReference type="PATRIC" id="fig|1339280.3.peg.4221"/>
<dbReference type="AlphaFoldDB" id="A0A015Y7M1"/>
<name>A0A015Y7M1_BACFG</name>